<dbReference type="EMBL" id="MHRK01000056">
    <property type="protein sequence ID" value="OHA22257.1"/>
    <property type="molecule type" value="Genomic_DNA"/>
</dbReference>
<dbReference type="InterPro" id="IPR012337">
    <property type="entry name" value="RNaseH-like_sf"/>
</dbReference>
<dbReference type="Gene3D" id="3.30.420.10">
    <property type="entry name" value="Ribonuclease H-like superfamily/Ribonuclease H"/>
    <property type="match status" value="1"/>
</dbReference>
<reference evidence="2 3" key="1">
    <citation type="journal article" date="2016" name="Nat. Commun.">
        <title>Thousands of microbial genomes shed light on interconnected biogeochemical processes in an aquifer system.</title>
        <authorList>
            <person name="Anantharaman K."/>
            <person name="Brown C.T."/>
            <person name="Hug L.A."/>
            <person name="Sharon I."/>
            <person name="Castelle C.J."/>
            <person name="Probst A.J."/>
            <person name="Thomas B.C."/>
            <person name="Singh A."/>
            <person name="Wilkins M.J."/>
            <person name="Karaoz U."/>
            <person name="Brodie E.L."/>
            <person name="Williams K.H."/>
            <person name="Hubbard S.S."/>
            <person name="Banfield J.F."/>
        </authorList>
    </citation>
    <scope>NUCLEOTIDE SEQUENCE [LARGE SCALE GENOMIC DNA]</scope>
</reference>
<dbReference type="STRING" id="1802306.A3C72_04150"/>
<gene>
    <name evidence="2" type="ORF">A3C72_04150</name>
</gene>
<dbReference type="InterPro" id="IPR038720">
    <property type="entry name" value="YprB_RNase_H-like_dom"/>
</dbReference>
<feature type="domain" description="YprB ribonuclease H-like" evidence="1">
    <location>
        <begin position="6"/>
        <end position="153"/>
    </location>
</feature>
<dbReference type="AlphaFoldDB" id="A0A1G2MEF9"/>
<organism evidence="2 3">
    <name type="scientific">Candidatus Taylorbacteria bacterium RIFCSPHIGHO2_02_FULL_43_32b</name>
    <dbReference type="NCBI Taxonomy" id="1802306"/>
    <lineage>
        <taxon>Bacteria</taxon>
        <taxon>Candidatus Tayloriibacteriota</taxon>
    </lineage>
</organism>
<proteinExistence type="predicted"/>
<dbReference type="SUPFAM" id="SSF53098">
    <property type="entry name" value="Ribonuclease H-like"/>
    <property type="match status" value="1"/>
</dbReference>
<dbReference type="GO" id="GO:0003676">
    <property type="term" value="F:nucleic acid binding"/>
    <property type="evidence" value="ECO:0007669"/>
    <property type="project" value="InterPro"/>
</dbReference>
<accession>A0A1G2MEF9</accession>
<dbReference type="InterPro" id="IPR036397">
    <property type="entry name" value="RNaseH_sf"/>
</dbReference>
<evidence type="ECO:0000259" key="1">
    <source>
        <dbReference type="Pfam" id="PF13482"/>
    </source>
</evidence>
<dbReference type="Proteomes" id="UP000177130">
    <property type="component" value="Unassembled WGS sequence"/>
</dbReference>
<dbReference type="Pfam" id="PF13482">
    <property type="entry name" value="RNase_H_2"/>
    <property type="match status" value="1"/>
</dbReference>
<comment type="caution">
    <text evidence="2">The sequence shown here is derived from an EMBL/GenBank/DDBJ whole genome shotgun (WGS) entry which is preliminary data.</text>
</comment>
<name>A0A1G2MEF9_9BACT</name>
<evidence type="ECO:0000313" key="2">
    <source>
        <dbReference type="EMBL" id="OHA22257.1"/>
    </source>
</evidence>
<protein>
    <recommendedName>
        <fullName evidence="1">YprB ribonuclease H-like domain-containing protein</fullName>
    </recommendedName>
</protein>
<evidence type="ECO:0000313" key="3">
    <source>
        <dbReference type="Proteomes" id="UP000177130"/>
    </source>
</evidence>
<sequence>MRKITFDIETKNFFSETGSNDPASLDIAVVCIHDSTTDKYSSYFEEELSKLWPILEKTDLLIGFNSDHFDIPLLDKYYSGDLTKIKSLDLLKEVKKSLGRRIKLDTLAEATLGRNKTADGLSASRWWKEGKKEQVRDYCIEDVRITKDIYDYALANGHLKYKDGKDIKEIKIDTSFWESAPTSAMTHTLPF</sequence>